<sequence>MESNSNSNTPKANPATKEHSDVKEDSDDGDGDGLRMSIRKEAPAHYELEIQSFPFLLEILKDSGLHRYESSIFEAGGCKWRLILQLEKEKEKEKETSEDEYLCLYLENMENGQQGETDALLNFFVSPGHFQMYISIQDGKVRRFTAEKKEWGIGRISSLKELLDILQRMDDNACRFGVEVFLLKSEGKGECFSAQFDHFVWKIPNFSSHLSQQILFSQEFAIGGYNWKLRLYPKGIPKVKQEYLSIYLYLHDTANIPSGTKMHVELKLRIVDQYTGCACAPDSAQTQKTCNAWFNREKSSWGFPYFLKLEHLKQRKGLLVDDNLIVAAEFTSLNIIKDLPKTP</sequence>
<proteinExistence type="predicted"/>
<organism evidence="3 4">
    <name type="scientific">Hibiscus sabdariffa</name>
    <name type="common">roselle</name>
    <dbReference type="NCBI Taxonomy" id="183260"/>
    <lineage>
        <taxon>Eukaryota</taxon>
        <taxon>Viridiplantae</taxon>
        <taxon>Streptophyta</taxon>
        <taxon>Embryophyta</taxon>
        <taxon>Tracheophyta</taxon>
        <taxon>Spermatophyta</taxon>
        <taxon>Magnoliopsida</taxon>
        <taxon>eudicotyledons</taxon>
        <taxon>Gunneridae</taxon>
        <taxon>Pentapetalae</taxon>
        <taxon>rosids</taxon>
        <taxon>malvids</taxon>
        <taxon>Malvales</taxon>
        <taxon>Malvaceae</taxon>
        <taxon>Malvoideae</taxon>
        <taxon>Hibiscus</taxon>
    </lineage>
</organism>
<dbReference type="Pfam" id="PF22486">
    <property type="entry name" value="MATH_2"/>
    <property type="match status" value="2"/>
</dbReference>
<dbReference type="InterPro" id="IPR008974">
    <property type="entry name" value="TRAF-like"/>
</dbReference>
<dbReference type="InterPro" id="IPR002083">
    <property type="entry name" value="MATH/TRAF_dom"/>
</dbReference>
<name>A0ABR2UAH9_9ROSI</name>
<reference evidence="3 4" key="1">
    <citation type="journal article" date="2024" name="G3 (Bethesda)">
        <title>Genome assembly of Hibiscus sabdariffa L. provides insights into metabolisms of medicinal natural products.</title>
        <authorList>
            <person name="Kim T."/>
        </authorList>
    </citation>
    <scope>NUCLEOTIDE SEQUENCE [LARGE SCALE GENOMIC DNA]</scope>
    <source>
        <strain evidence="3">TK-2024</strain>
        <tissue evidence="3">Old leaves</tissue>
    </source>
</reference>
<dbReference type="Gene3D" id="2.60.210.10">
    <property type="entry name" value="Apoptosis, Tumor Necrosis Factor Receptor Associated Protein 2, Chain A"/>
    <property type="match status" value="2"/>
</dbReference>
<feature type="region of interest" description="Disordered" evidence="1">
    <location>
        <begin position="1"/>
        <end position="35"/>
    </location>
</feature>
<comment type="caution">
    <text evidence="3">The sequence shown here is derived from an EMBL/GenBank/DDBJ whole genome shotgun (WGS) entry which is preliminary data.</text>
</comment>
<feature type="domain" description="MATH" evidence="2">
    <location>
        <begin position="43"/>
        <end position="180"/>
    </location>
</feature>
<dbReference type="PROSITE" id="PS50144">
    <property type="entry name" value="MATH"/>
    <property type="match status" value="2"/>
</dbReference>
<dbReference type="SUPFAM" id="SSF49599">
    <property type="entry name" value="TRAF domain-like"/>
    <property type="match status" value="2"/>
</dbReference>
<dbReference type="PANTHER" id="PTHR46162:SF40">
    <property type="entry name" value="TRAF-LIKE FAMILY PROTEIN"/>
    <property type="match status" value="1"/>
</dbReference>
<feature type="domain" description="MATH" evidence="2">
    <location>
        <begin position="196"/>
        <end position="330"/>
    </location>
</feature>
<dbReference type="CDD" id="cd00121">
    <property type="entry name" value="MATH"/>
    <property type="match status" value="2"/>
</dbReference>
<dbReference type="Proteomes" id="UP001396334">
    <property type="component" value="Unassembled WGS sequence"/>
</dbReference>
<accession>A0ABR2UAH9</accession>
<evidence type="ECO:0000313" key="3">
    <source>
        <dbReference type="EMBL" id="KAK9046707.1"/>
    </source>
</evidence>
<dbReference type="PANTHER" id="PTHR46162">
    <property type="entry name" value="TRAF-LIKE FAMILY PROTEIN"/>
    <property type="match status" value="1"/>
</dbReference>
<feature type="compositionally biased region" description="Polar residues" evidence="1">
    <location>
        <begin position="1"/>
        <end position="11"/>
    </location>
</feature>
<gene>
    <name evidence="3" type="ORF">V6N11_052588</name>
</gene>
<dbReference type="SMART" id="SM00061">
    <property type="entry name" value="MATH"/>
    <property type="match status" value="2"/>
</dbReference>
<evidence type="ECO:0000256" key="1">
    <source>
        <dbReference type="SAM" id="MobiDB-lite"/>
    </source>
</evidence>
<dbReference type="EMBL" id="JBBPBN010000001">
    <property type="protein sequence ID" value="KAK9046707.1"/>
    <property type="molecule type" value="Genomic_DNA"/>
</dbReference>
<evidence type="ECO:0000259" key="2">
    <source>
        <dbReference type="PROSITE" id="PS50144"/>
    </source>
</evidence>
<keyword evidence="4" id="KW-1185">Reference proteome</keyword>
<evidence type="ECO:0000313" key="4">
    <source>
        <dbReference type="Proteomes" id="UP001396334"/>
    </source>
</evidence>
<protein>
    <recommendedName>
        <fullName evidence="2">MATH domain-containing protein</fullName>
    </recommendedName>
</protein>